<accession>A0AAN8XLT8</accession>
<feature type="non-terminal residue" evidence="1">
    <location>
        <position position="1"/>
    </location>
</feature>
<proteinExistence type="predicted"/>
<keyword evidence="2" id="KW-1185">Reference proteome</keyword>
<comment type="caution">
    <text evidence="1">The sequence shown here is derived from an EMBL/GenBank/DDBJ whole genome shotgun (WGS) entry which is preliminary data.</text>
</comment>
<gene>
    <name evidence="1" type="ORF">SK128_011853</name>
</gene>
<name>A0AAN8XLT8_HALRR</name>
<protein>
    <submittedName>
        <fullName evidence="1">Uncharacterized protein</fullName>
    </submittedName>
</protein>
<reference evidence="1 2" key="1">
    <citation type="submission" date="2023-11" db="EMBL/GenBank/DDBJ databases">
        <title>Halocaridina rubra genome assembly.</title>
        <authorList>
            <person name="Smith C."/>
        </authorList>
    </citation>
    <scope>NUCLEOTIDE SEQUENCE [LARGE SCALE GENOMIC DNA]</scope>
    <source>
        <strain evidence="1">EP-1</strain>
        <tissue evidence="1">Whole</tissue>
    </source>
</reference>
<sequence length="58" mass="6522">YISGSDLLEGSEMLRQSYIPPVDLYYASTGPSYRNVNLAEFRMALEECPPPDINGHED</sequence>
<evidence type="ECO:0000313" key="2">
    <source>
        <dbReference type="Proteomes" id="UP001381693"/>
    </source>
</evidence>
<dbReference type="AlphaFoldDB" id="A0AAN8XLT8"/>
<dbReference type="EMBL" id="JAXCGZ010004420">
    <property type="protein sequence ID" value="KAK7081809.1"/>
    <property type="molecule type" value="Genomic_DNA"/>
</dbReference>
<feature type="non-terminal residue" evidence="1">
    <location>
        <position position="58"/>
    </location>
</feature>
<organism evidence="1 2">
    <name type="scientific">Halocaridina rubra</name>
    <name type="common">Hawaiian red shrimp</name>
    <dbReference type="NCBI Taxonomy" id="373956"/>
    <lineage>
        <taxon>Eukaryota</taxon>
        <taxon>Metazoa</taxon>
        <taxon>Ecdysozoa</taxon>
        <taxon>Arthropoda</taxon>
        <taxon>Crustacea</taxon>
        <taxon>Multicrustacea</taxon>
        <taxon>Malacostraca</taxon>
        <taxon>Eumalacostraca</taxon>
        <taxon>Eucarida</taxon>
        <taxon>Decapoda</taxon>
        <taxon>Pleocyemata</taxon>
        <taxon>Caridea</taxon>
        <taxon>Atyoidea</taxon>
        <taxon>Atyidae</taxon>
        <taxon>Halocaridina</taxon>
    </lineage>
</organism>
<dbReference type="Proteomes" id="UP001381693">
    <property type="component" value="Unassembled WGS sequence"/>
</dbReference>
<evidence type="ECO:0000313" key="1">
    <source>
        <dbReference type="EMBL" id="KAK7081809.1"/>
    </source>
</evidence>